<keyword evidence="2" id="KW-0378">Hydrolase</keyword>
<keyword evidence="4" id="KW-1133">Transmembrane helix</keyword>
<gene>
    <name evidence="6" type="ORF">DOS83_09725</name>
</gene>
<protein>
    <recommendedName>
        <fullName evidence="5">PDZ domain-containing protein</fullName>
    </recommendedName>
</protein>
<evidence type="ECO:0000256" key="3">
    <source>
        <dbReference type="ARBA" id="ARBA00022692"/>
    </source>
</evidence>
<keyword evidence="2" id="KW-0645">Protease</keyword>
<keyword evidence="4" id="KW-0472">Membrane</keyword>
<feature type="non-terminal residue" evidence="6">
    <location>
        <position position="1"/>
    </location>
</feature>
<keyword evidence="3" id="KW-0812">Transmembrane</keyword>
<dbReference type="Pfam" id="PF13180">
    <property type="entry name" value="PDZ_2"/>
    <property type="match status" value="1"/>
</dbReference>
<evidence type="ECO:0000256" key="4">
    <source>
        <dbReference type="ARBA" id="ARBA00022989"/>
    </source>
</evidence>
<evidence type="ECO:0000259" key="5">
    <source>
        <dbReference type="Pfam" id="PF13180"/>
    </source>
</evidence>
<dbReference type="RefSeq" id="WP_116094834.1">
    <property type="nucleotide sequence ID" value="NZ_QKXQ01000443.1"/>
</dbReference>
<evidence type="ECO:0000313" key="7">
    <source>
        <dbReference type="Proteomes" id="UP000256562"/>
    </source>
</evidence>
<comment type="subcellular location">
    <subcellularLocation>
        <location evidence="1">Cell membrane</location>
        <topology evidence="1">Single-pass membrane protein</topology>
    </subcellularLocation>
</comment>
<dbReference type="AlphaFoldDB" id="A0A3E0IMY9"/>
<proteinExistence type="predicted"/>
<dbReference type="EMBL" id="QKXQ01000443">
    <property type="protein sequence ID" value="REH92948.1"/>
    <property type="molecule type" value="Genomic_DNA"/>
</dbReference>
<dbReference type="Proteomes" id="UP000256562">
    <property type="component" value="Unassembled WGS sequence"/>
</dbReference>
<name>A0A3E0IMY9_9STAP</name>
<dbReference type="OrthoDB" id="9758917at2"/>
<comment type="caution">
    <text evidence="6">The sequence shown here is derived from an EMBL/GenBank/DDBJ whole genome shotgun (WGS) entry which is preliminary data.</text>
</comment>
<dbReference type="SUPFAM" id="SSF50156">
    <property type="entry name" value="PDZ domain-like"/>
    <property type="match status" value="1"/>
</dbReference>
<dbReference type="InterPro" id="IPR036034">
    <property type="entry name" value="PDZ_sf"/>
</dbReference>
<evidence type="ECO:0000256" key="2">
    <source>
        <dbReference type="ARBA" id="ARBA00022670"/>
    </source>
</evidence>
<organism evidence="6 7">
    <name type="scientific">Staphylococcus felis</name>
    <dbReference type="NCBI Taxonomy" id="46127"/>
    <lineage>
        <taxon>Bacteria</taxon>
        <taxon>Bacillati</taxon>
        <taxon>Bacillota</taxon>
        <taxon>Bacilli</taxon>
        <taxon>Bacillales</taxon>
        <taxon>Staphylococcaceae</taxon>
        <taxon>Staphylococcus</taxon>
    </lineage>
</organism>
<dbReference type="InterPro" id="IPR001478">
    <property type="entry name" value="PDZ"/>
</dbReference>
<evidence type="ECO:0000256" key="1">
    <source>
        <dbReference type="ARBA" id="ARBA00004162"/>
    </source>
</evidence>
<reference evidence="6 7" key="1">
    <citation type="journal article" date="2018" name="Vet. Microbiol.">
        <title>Characterisation of Staphylococcus felis isolated from cats using whole genome sequencing.</title>
        <authorList>
            <person name="Worthing K."/>
            <person name="Pang S."/>
            <person name="Trott D.J."/>
            <person name="Abraham S."/>
            <person name="Coombs G.W."/>
            <person name="Jordan D."/>
            <person name="McIntyre L."/>
            <person name="Davies M.R."/>
            <person name="Norris J."/>
        </authorList>
    </citation>
    <scope>NUCLEOTIDE SEQUENCE [LARGE SCALE GENOMIC DNA]</scope>
    <source>
        <strain evidence="6 7">F9</strain>
    </source>
</reference>
<dbReference type="Gene3D" id="2.30.42.10">
    <property type="match status" value="1"/>
</dbReference>
<accession>A0A3E0IMY9</accession>
<feature type="domain" description="PDZ" evidence="5">
    <location>
        <begin position="1"/>
        <end position="51"/>
    </location>
</feature>
<evidence type="ECO:0000313" key="6">
    <source>
        <dbReference type="EMBL" id="REH92948.1"/>
    </source>
</evidence>
<sequence>KVGDVIIAVDGKSVQNTLEYRQKIFQHTDEKKAFKLKVSREGEVKEISFKLKS</sequence>